<gene>
    <name evidence="1" type="ORF">TIFTF001_033687</name>
</gene>
<accession>A0AA88DZ82</accession>
<proteinExistence type="predicted"/>
<dbReference type="AlphaFoldDB" id="A0AA88DZ82"/>
<protein>
    <submittedName>
        <fullName evidence="1">Uncharacterized protein</fullName>
    </submittedName>
</protein>
<sequence length="109" mass="12309">MRCPQPPKHRHRPQIFSAQVHAFQTGAPNRLIVCISSTPSMVASAPLHQLRSTSSTQPVPRPSKFVSDTWQILAMKFLFPKSSSAYSIFVLQSSQFDIYRISNLPRQVN</sequence>
<dbReference type="EMBL" id="BTGU01000188">
    <property type="protein sequence ID" value="GMN64616.1"/>
    <property type="molecule type" value="Genomic_DNA"/>
</dbReference>
<reference evidence="1" key="1">
    <citation type="submission" date="2023-07" db="EMBL/GenBank/DDBJ databases">
        <title>draft genome sequence of fig (Ficus carica).</title>
        <authorList>
            <person name="Takahashi T."/>
            <person name="Nishimura K."/>
        </authorList>
    </citation>
    <scope>NUCLEOTIDE SEQUENCE</scope>
</reference>
<evidence type="ECO:0000313" key="1">
    <source>
        <dbReference type="EMBL" id="GMN64616.1"/>
    </source>
</evidence>
<keyword evidence="2" id="KW-1185">Reference proteome</keyword>
<name>A0AA88DZ82_FICCA</name>
<dbReference type="Proteomes" id="UP001187192">
    <property type="component" value="Unassembled WGS sequence"/>
</dbReference>
<comment type="caution">
    <text evidence="1">The sequence shown here is derived from an EMBL/GenBank/DDBJ whole genome shotgun (WGS) entry which is preliminary data.</text>
</comment>
<evidence type="ECO:0000313" key="2">
    <source>
        <dbReference type="Proteomes" id="UP001187192"/>
    </source>
</evidence>
<organism evidence="1 2">
    <name type="scientific">Ficus carica</name>
    <name type="common">Common fig</name>
    <dbReference type="NCBI Taxonomy" id="3494"/>
    <lineage>
        <taxon>Eukaryota</taxon>
        <taxon>Viridiplantae</taxon>
        <taxon>Streptophyta</taxon>
        <taxon>Embryophyta</taxon>
        <taxon>Tracheophyta</taxon>
        <taxon>Spermatophyta</taxon>
        <taxon>Magnoliopsida</taxon>
        <taxon>eudicotyledons</taxon>
        <taxon>Gunneridae</taxon>
        <taxon>Pentapetalae</taxon>
        <taxon>rosids</taxon>
        <taxon>fabids</taxon>
        <taxon>Rosales</taxon>
        <taxon>Moraceae</taxon>
        <taxon>Ficeae</taxon>
        <taxon>Ficus</taxon>
    </lineage>
</organism>